<evidence type="ECO:0000313" key="4">
    <source>
        <dbReference type="Proteomes" id="UP000355283"/>
    </source>
</evidence>
<proteinExistence type="predicted"/>
<feature type="signal peptide" evidence="2">
    <location>
        <begin position="1"/>
        <end position="24"/>
    </location>
</feature>
<evidence type="ECO:0000256" key="1">
    <source>
        <dbReference type="SAM" id="MobiDB-lite"/>
    </source>
</evidence>
<sequence length="784" mass="84070">MAFLSRTFCHLPVLIFLLSASVRGYPHYLLNPEGCVDKKLEVGFKMMAYPAILDKVKGTPVKVYRQGQALTNGSEYRSGEVLTVRVEGRAGQYCLEARGNAVFSDGACDGKRTTQEQVLALPMGDPSVLQPVRLVAGIASNEFAPVVITKPFLLRAPGAMPEGGHPPADTEEDEEEDQAAPPTILGPSLPRLARSLVLDKSTGVEMGWTVGDAGDYVDIQVAGRGQTWVAVGVIQGAPTMVSRPFHQVLLYPDAKRTAAPAHRVLRYLLFLPDPSLFNAGAASLVELQAQRASGVLPLPLDDKGIEVLLTQSTADYTLLRYRHYTRAGNRRRLKEEGKEGPHLDGARRGLQLDTLLKLEGRNQLLYAHGAGPYPTMHDAAEAFSITWKAGASEQESPGQGSEHLSSYHGPIPPSLGLGLLLLLLPFLAIGCVWQRPSVRRSSLGRFLLHHRLFHQPSSPPSSLASSLGSTRWGACLLELSIFGGPAGSGGALGPGGDGAGKRFSADGGDCFGQSRHDSAYARDLASGKDEFVAVDHGPLPRLVLDGPYGALSLQASDYAHYHSPQGLPLLRSITLVWTVRSAAQVSWFQPFLAGLLRDAATSPSSPSSSDAVTTPSDASPSPGAAARVGGEEGRDRDADRPPSRPGFPFFLRLYITQKASKSSQGNGGREARQEGGREGGREDEEETVASADLPSLAGEWMGPGISPTEGLPFLPPFHAGRAPLARIVEEWCTGEGEEEGGREGAREERRGVVVCGPKSMMREVRDVVLAREGEVDLHEEVFHW</sequence>
<accession>A0A4D9CW25</accession>
<evidence type="ECO:0008006" key="5">
    <source>
        <dbReference type="Google" id="ProtNLM"/>
    </source>
</evidence>
<feature type="region of interest" description="Disordered" evidence="1">
    <location>
        <begin position="659"/>
        <end position="698"/>
    </location>
</feature>
<feature type="compositionally biased region" description="Acidic residues" evidence="1">
    <location>
        <begin position="169"/>
        <end position="178"/>
    </location>
</feature>
<evidence type="ECO:0000313" key="3">
    <source>
        <dbReference type="EMBL" id="TFJ82804.1"/>
    </source>
</evidence>
<dbReference type="OrthoDB" id="10591861at2759"/>
<evidence type="ECO:0000256" key="2">
    <source>
        <dbReference type="SAM" id="SignalP"/>
    </source>
</evidence>
<feature type="compositionally biased region" description="Basic and acidic residues" evidence="1">
    <location>
        <begin position="669"/>
        <end position="680"/>
    </location>
</feature>
<protein>
    <recommendedName>
        <fullName evidence="5">FAD-binding FR-type domain-containing protein</fullName>
    </recommendedName>
</protein>
<dbReference type="Proteomes" id="UP000355283">
    <property type="component" value="Unassembled WGS sequence"/>
</dbReference>
<keyword evidence="2" id="KW-0732">Signal</keyword>
<name>A0A4D9CW25_9STRA</name>
<reference evidence="3 4" key="1">
    <citation type="submission" date="2019-01" db="EMBL/GenBank/DDBJ databases">
        <title>Nuclear Genome Assembly of the Microalgal Biofuel strain Nannochloropsis salina CCMP1776.</title>
        <authorList>
            <person name="Hovde B."/>
        </authorList>
    </citation>
    <scope>NUCLEOTIDE SEQUENCE [LARGE SCALE GENOMIC DNA]</scope>
    <source>
        <strain evidence="3 4">CCMP1776</strain>
    </source>
</reference>
<feature type="chain" id="PRO_5020035325" description="FAD-binding FR-type domain-containing protein" evidence="2">
    <location>
        <begin position="25"/>
        <end position="784"/>
    </location>
</feature>
<feature type="compositionally biased region" description="Low complexity" evidence="1">
    <location>
        <begin position="598"/>
        <end position="628"/>
    </location>
</feature>
<feature type="compositionally biased region" description="Basic and acidic residues" evidence="1">
    <location>
        <begin position="629"/>
        <end position="642"/>
    </location>
</feature>
<gene>
    <name evidence="3" type="ORF">NSK_005879</name>
</gene>
<dbReference type="AlphaFoldDB" id="A0A4D9CW25"/>
<dbReference type="Gene3D" id="3.40.50.80">
    <property type="entry name" value="Nucleotide-binding domain of ferredoxin-NADP reductase (FNR) module"/>
    <property type="match status" value="1"/>
</dbReference>
<dbReference type="InterPro" id="IPR039261">
    <property type="entry name" value="FNR_nucleotide-bd"/>
</dbReference>
<feature type="region of interest" description="Disordered" evidence="1">
    <location>
        <begin position="157"/>
        <end position="187"/>
    </location>
</feature>
<keyword evidence="4" id="KW-1185">Reference proteome</keyword>
<dbReference type="EMBL" id="SDOX01000094">
    <property type="protein sequence ID" value="TFJ82804.1"/>
    <property type="molecule type" value="Genomic_DNA"/>
</dbReference>
<feature type="region of interest" description="Disordered" evidence="1">
    <location>
        <begin position="598"/>
        <end position="643"/>
    </location>
</feature>
<organism evidence="3 4">
    <name type="scientific">Nannochloropsis salina CCMP1776</name>
    <dbReference type="NCBI Taxonomy" id="1027361"/>
    <lineage>
        <taxon>Eukaryota</taxon>
        <taxon>Sar</taxon>
        <taxon>Stramenopiles</taxon>
        <taxon>Ochrophyta</taxon>
        <taxon>Eustigmatophyceae</taxon>
        <taxon>Eustigmatales</taxon>
        <taxon>Monodopsidaceae</taxon>
        <taxon>Microchloropsis</taxon>
        <taxon>Microchloropsis salina</taxon>
    </lineage>
</organism>
<comment type="caution">
    <text evidence="3">The sequence shown here is derived from an EMBL/GenBank/DDBJ whole genome shotgun (WGS) entry which is preliminary data.</text>
</comment>